<organism evidence="2 3">
    <name type="scientific">Ceutorhynchus assimilis</name>
    <name type="common">cabbage seed weevil</name>
    <dbReference type="NCBI Taxonomy" id="467358"/>
    <lineage>
        <taxon>Eukaryota</taxon>
        <taxon>Metazoa</taxon>
        <taxon>Ecdysozoa</taxon>
        <taxon>Arthropoda</taxon>
        <taxon>Hexapoda</taxon>
        <taxon>Insecta</taxon>
        <taxon>Pterygota</taxon>
        <taxon>Neoptera</taxon>
        <taxon>Endopterygota</taxon>
        <taxon>Coleoptera</taxon>
        <taxon>Polyphaga</taxon>
        <taxon>Cucujiformia</taxon>
        <taxon>Curculionidae</taxon>
        <taxon>Ceutorhynchinae</taxon>
        <taxon>Ceutorhynchus</taxon>
    </lineage>
</organism>
<evidence type="ECO:0000313" key="2">
    <source>
        <dbReference type="EMBL" id="CAG9769125.1"/>
    </source>
</evidence>
<dbReference type="EMBL" id="OU892281">
    <property type="protein sequence ID" value="CAG9769125.1"/>
    <property type="molecule type" value="Genomic_DNA"/>
</dbReference>
<dbReference type="OrthoDB" id="6768912at2759"/>
<feature type="chain" id="PRO_5040394080" evidence="1">
    <location>
        <begin position="35"/>
        <end position="170"/>
    </location>
</feature>
<keyword evidence="1" id="KW-0732">Signal</keyword>
<sequence>MKSFPSTSSNCGSFIMMALAALLVLEITSTIVAAYPASYSGYYSPLGLEEQNPGYVNLQQAIARLRQAFIDNNELENKNNVEQSITDLIELNKVAFDVWFGNYLEKIRMRSDENDDKHMEAKRSQIAEVRGTQLDRFTLDGTLKRTADFGSDRGHTGQKEYAIRYWSHLG</sequence>
<dbReference type="AlphaFoldDB" id="A0A9N9MU51"/>
<keyword evidence="3" id="KW-1185">Reference proteome</keyword>
<evidence type="ECO:0000313" key="3">
    <source>
        <dbReference type="Proteomes" id="UP001152799"/>
    </source>
</evidence>
<proteinExistence type="predicted"/>
<protein>
    <submittedName>
        <fullName evidence="2">Uncharacterized protein</fullName>
    </submittedName>
</protein>
<feature type="signal peptide" evidence="1">
    <location>
        <begin position="1"/>
        <end position="34"/>
    </location>
</feature>
<gene>
    <name evidence="2" type="ORF">CEUTPL_LOCUS9641</name>
</gene>
<name>A0A9N9MU51_9CUCU</name>
<evidence type="ECO:0000256" key="1">
    <source>
        <dbReference type="SAM" id="SignalP"/>
    </source>
</evidence>
<accession>A0A9N9MU51</accession>
<reference evidence="2" key="1">
    <citation type="submission" date="2022-01" db="EMBL/GenBank/DDBJ databases">
        <authorList>
            <person name="King R."/>
        </authorList>
    </citation>
    <scope>NUCLEOTIDE SEQUENCE</scope>
</reference>
<dbReference type="Proteomes" id="UP001152799">
    <property type="component" value="Chromosome 5"/>
</dbReference>